<reference evidence="2" key="2">
    <citation type="submission" date="2020-09" db="EMBL/GenBank/DDBJ databases">
        <authorList>
            <person name="Sun Q."/>
            <person name="Kim S."/>
        </authorList>
    </citation>
    <scope>NUCLEOTIDE SEQUENCE</scope>
    <source>
        <strain evidence="2">KCTC 32182</strain>
    </source>
</reference>
<dbReference type="Proteomes" id="UP000645257">
    <property type="component" value="Unassembled WGS sequence"/>
</dbReference>
<keyword evidence="1" id="KW-1133">Transmembrane helix</keyword>
<keyword evidence="3" id="KW-1185">Reference proteome</keyword>
<organism evidence="2 3">
    <name type="scientific">Paludibacterium paludis</name>
    <dbReference type="NCBI Taxonomy" id="1225769"/>
    <lineage>
        <taxon>Bacteria</taxon>
        <taxon>Pseudomonadati</taxon>
        <taxon>Pseudomonadota</taxon>
        <taxon>Betaproteobacteria</taxon>
        <taxon>Neisseriales</taxon>
        <taxon>Chromobacteriaceae</taxon>
        <taxon>Paludibacterium</taxon>
    </lineage>
</organism>
<evidence type="ECO:0000313" key="3">
    <source>
        <dbReference type="Proteomes" id="UP000645257"/>
    </source>
</evidence>
<dbReference type="RefSeq" id="WP_189536421.1">
    <property type="nucleotide sequence ID" value="NZ_BMYX01000024.1"/>
</dbReference>
<keyword evidence="1" id="KW-0812">Transmembrane</keyword>
<accession>A0A918P6S3</accession>
<proteinExistence type="predicted"/>
<evidence type="ECO:0000256" key="1">
    <source>
        <dbReference type="SAM" id="Phobius"/>
    </source>
</evidence>
<sequence length="146" mass="15859">MKKLNKRQWAFIGLALLVFASTKLILIKWYLDHRDESASPTVPAILVCSPAKAACALPDGGTVAFATAPARDTPFVVTVSGTGKEAPAASFAMRDMDMGFNRYRFVRQGADWSARVTLPACVSGGRDWIMTLTIDGRDVQVPLTVR</sequence>
<name>A0A918P6S3_9NEIS</name>
<keyword evidence="1" id="KW-0472">Membrane</keyword>
<dbReference type="AlphaFoldDB" id="A0A918P6S3"/>
<evidence type="ECO:0000313" key="2">
    <source>
        <dbReference type="EMBL" id="GGY27148.1"/>
    </source>
</evidence>
<comment type="caution">
    <text evidence="2">The sequence shown here is derived from an EMBL/GenBank/DDBJ whole genome shotgun (WGS) entry which is preliminary data.</text>
</comment>
<feature type="transmembrane region" description="Helical" evidence="1">
    <location>
        <begin position="9"/>
        <end position="31"/>
    </location>
</feature>
<reference evidence="2" key="1">
    <citation type="journal article" date="2014" name="Int. J. Syst. Evol. Microbiol.">
        <title>Complete genome sequence of Corynebacterium casei LMG S-19264T (=DSM 44701T), isolated from a smear-ripened cheese.</title>
        <authorList>
            <consortium name="US DOE Joint Genome Institute (JGI-PGF)"/>
            <person name="Walter F."/>
            <person name="Albersmeier A."/>
            <person name="Kalinowski J."/>
            <person name="Ruckert C."/>
        </authorList>
    </citation>
    <scope>NUCLEOTIDE SEQUENCE</scope>
    <source>
        <strain evidence="2">KCTC 32182</strain>
    </source>
</reference>
<dbReference type="EMBL" id="BMYX01000024">
    <property type="protein sequence ID" value="GGY27148.1"/>
    <property type="molecule type" value="Genomic_DNA"/>
</dbReference>
<gene>
    <name evidence="2" type="ORF">GCM10011289_33210</name>
</gene>
<protein>
    <submittedName>
        <fullName evidence="2">Uncharacterized protein</fullName>
    </submittedName>
</protein>